<evidence type="ECO:0000313" key="3">
    <source>
        <dbReference type="Proteomes" id="UP000017842"/>
    </source>
</evidence>
<dbReference type="AlphaFoldDB" id="V5DWC1"/>
<reference evidence="2 3" key="1">
    <citation type="journal article" date="2013" name="Genome Announc.">
        <title>Draft Genome Sequence of the Methanotrophic Gammaproteobacterium Methyloglobulus morosus DSM 22980 Strain KoM1.</title>
        <authorList>
            <person name="Poehlein A."/>
            <person name="Deutzmann J.S."/>
            <person name="Daniel R."/>
            <person name="Simeonova D.D."/>
        </authorList>
    </citation>
    <scope>NUCLEOTIDE SEQUENCE [LARGE SCALE GENOMIC DNA]</scope>
    <source>
        <strain evidence="2 3">KoM1</strain>
    </source>
</reference>
<keyword evidence="1" id="KW-0472">Membrane</keyword>
<dbReference type="RefSeq" id="WP_023495357.1">
    <property type="nucleotide sequence ID" value="NZ_AYLO01000090.1"/>
</dbReference>
<dbReference type="eggNOG" id="ENOG5032BE5">
    <property type="taxonomic scope" value="Bacteria"/>
</dbReference>
<dbReference type="STRING" id="1116472.MGMO_94c00510"/>
<sequence length="112" mass="11971">MSQHTLLLHAMNLGLLTLLFFVVGMIKPKWALFFMKKPTRWIVMAITTVSVMIVMTMYGEGNRQAKLAAKHAKPAAASAAPVPVPIPEAVPVPVPGADKGVPKNTAATAPKK</sequence>
<gene>
    <name evidence="2" type="ORF">MGMO_94c00510</name>
</gene>
<dbReference type="Proteomes" id="UP000017842">
    <property type="component" value="Unassembled WGS sequence"/>
</dbReference>
<evidence type="ECO:0000256" key="1">
    <source>
        <dbReference type="SAM" id="Phobius"/>
    </source>
</evidence>
<name>V5DWC1_9GAMM</name>
<protein>
    <submittedName>
        <fullName evidence="2">Uncharacterized protein</fullName>
    </submittedName>
</protein>
<organism evidence="2 3">
    <name type="scientific">Methyloglobulus morosus KoM1</name>
    <dbReference type="NCBI Taxonomy" id="1116472"/>
    <lineage>
        <taxon>Bacteria</taxon>
        <taxon>Pseudomonadati</taxon>
        <taxon>Pseudomonadota</taxon>
        <taxon>Gammaproteobacteria</taxon>
        <taxon>Methylococcales</taxon>
        <taxon>Methylococcaceae</taxon>
        <taxon>Methyloglobulus</taxon>
    </lineage>
</organism>
<keyword evidence="3" id="KW-1185">Reference proteome</keyword>
<comment type="caution">
    <text evidence="2">The sequence shown here is derived from an EMBL/GenBank/DDBJ whole genome shotgun (WGS) entry which is preliminary data.</text>
</comment>
<feature type="transmembrane region" description="Helical" evidence="1">
    <location>
        <begin position="6"/>
        <end position="26"/>
    </location>
</feature>
<dbReference type="EMBL" id="AYLO01000090">
    <property type="protein sequence ID" value="ESS71636.1"/>
    <property type="molecule type" value="Genomic_DNA"/>
</dbReference>
<proteinExistence type="predicted"/>
<evidence type="ECO:0000313" key="2">
    <source>
        <dbReference type="EMBL" id="ESS71636.1"/>
    </source>
</evidence>
<keyword evidence="1" id="KW-0812">Transmembrane</keyword>
<accession>V5DWC1</accession>
<keyword evidence="1" id="KW-1133">Transmembrane helix</keyword>
<feature type="transmembrane region" description="Helical" evidence="1">
    <location>
        <begin position="38"/>
        <end position="58"/>
    </location>
</feature>